<keyword evidence="2" id="KW-0805">Transcription regulation</keyword>
<dbReference type="Proteomes" id="UP000276133">
    <property type="component" value="Unassembled WGS sequence"/>
</dbReference>
<keyword evidence="4" id="KW-0804">Transcription</keyword>
<evidence type="ECO:0000259" key="6">
    <source>
        <dbReference type="PROSITE" id="PS50811"/>
    </source>
</evidence>
<gene>
    <name evidence="7" type="ORF">BpHYR1_053938</name>
</gene>
<dbReference type="OrthoDB" id="119028at2759"/>
<keyword evidence="8" id="KW-1185">Reference proteome</keyword>
<accession>A0A3M7S5D9</accession>
<evidence type="ECO:0000256" key="1">
    <source>
        <dbReference type="ARBA" id="ARBA00004123"/>
    </source>
</evidence>
<dbReference type="GO" id="GO:0005634">
    <property type="term" value="C:nucleus"/>
    <property type="evidence" value="ECO:0007669"/>
    <property type="project" value="UniProtKB-SubCell"/>
</dbReference>
<protein>
    <recommendedName>
        <fullName evidence="6">WRKY domain-containing protein</fullName>
    </recommendedName>
</protein>
<reference evidence="7 8" key="1">
    <citation type="journal article" date="2018" name="Sci. Rep.">
        <title>Genomic signatures of local adaptation to the degree of environmental predictability in rotifers.</title>
        <authorList>
            <person name="Franch-Gras L."/>
            <person name="Hahn C."/>
            <person name="Garcia-Roger E.M."/>
            <person name="Carmona M.J."/>
            <person name="Serra M."/>
            <person name="Gomez A."/>
        </authorList>
    </citation>
    <scope>NUCLEOTIDE SEQUENCE [LARGE SCALE GENOMIC DNA]</scope>
    <source>
        <strain evidence="7">HYR1</strain>
    </source>
</reference>
<evidence type="ECO:0000256" key="5">
    <source>
        <dbReference type="ARBA" id="ARBA00023242"/>
    </source>
</evidence>
<evidence type="ECO:0000256" key="4">
    <source>
        <dbReference type="ARBA" id="ARBA00023163"/>
    </source>
</evidence>
<feature type="domain" description="WRKY" evidence="6">
    <location>
        <begin position="60"/>
        <end position="123"/>
    </location>
</feature>
<dbReference type="GO" id="GO:0003700">
    <property type="term" value="F:DNA-binding transcription factor activity"/>
    <property type="evidence" value="ECO:0007669"/>
    <property type="project" value="InterPro"/>
</dbReference>
<dbReference type="GO" id="GO:0043565">
    <property type="term" value="F:sequence-specific DNA binding"/>
    <property type="evidence" value="ECO:0007669"/>
    <property type="project" value="InterPro"/>
</dbReference>
<evidence type="ECO:0000256" key="2">
    <source>
        <dbReference type="ARBA" id="ARBA00023015"/>
    </source>
</evidence>
<keyword evidence="3" id="KW-0238">DNA-binding</keyword>
<dbReference type="InterPro" id="IPR036576">
    <property type="entry name" value="WRKY_dom_sf"/>
</dbReference>
<dbReference type="InterPro" id="IPR003657">
    <property type="entry name" value="WRKY_dom"/>
</dbReference>
<dbReference type="PROSITE" id="PS50811">
    <property type="entry name" value="WRKY"/>
    <property type="match status" value="1"/>
</dbReference>
<keyword evidence="5" id="KW-0539">Nucleus</keyword>
<evidence type="ECO:0000256" key="3">
    <source>
        <dbReference type="ARBA" id="ARBA00023125"/>
    </source>
</evidence>
<proteinExistence type="predicted"/>
<dbReference type="SUPFAM" id="SSF118290">
    <property type="entry name" value="WRKY DNA-binding domain"/>
    <property type="match status" value="1"/>
</dbReference>
<comment type="caution">
    <text evidence="7">The sequence shown here is derived from an EMBL/GenBank/DDBJ whole genome shotgun (WGS) entry which is preliminary data.</text>
</comment>
<organism evidence="7 8">
    <name type="scientific">Brachionus plicatilis</name>
    <name type="common">Marine rotifer</name>
    <name type="synonym">Brachionus muelleri</name>
    <dbReference type="NCBI Taxonomy" id="10195"/>
    <lineage>
        <taxon>Eukaryota</taxon>
        <taxon>Metazoa</taxon>
        <taxon>Spiralia</taxon>
        <taxon>Gnathifera</taxon>
        <taxon>Rotifera</taxon>
        <taxon>Eurotatoria</taxon>
        <taxon>Monogononta</taxon>
        <taxon>Pseudotrocha</taxon>
        <taxon>Ploima</taxon>
        <taxon>Brachionidae</taxon>
        <taxon>Brachionus</taxon>
    </lineage>
</organism>
<dbReference type="EMBL" id="REGN01002025">
    <property type="protein sequence ID" value="RNA30899.1"/>
    <property type="molecule type" value="Genomic_DNA"/>
</dbReference>
<dbReference type="AlphaFoldDB" id="A0A3M7S5D9"/>
<comment type="subcellular location">
    <subcellularLocation>
        <location evidence="1">Nucleus</location>
    </subcellularLocation>
</comment>
<sequence length="326" mass="37985">MATTVIQDNTVSSSSENVLVYQDTSDDVDSDIESETLNRKRKRSKGQVYNVHNNYQLFDEALEELNKIGNWRKQRKHYTSNGAKHYFKCSNSRCQMQAYILIKSDDNKVVLCINENQHEHGDEITSKLPKSTQEAIIELFENGKSKPIQILNGFSKKSNIEKPTKAQLANFLAKYKNKKYGEHKVSLGILEEIIKTYTSIQTDQELDKMFYFKEQWFTKQPGWYEGHALGYPSSNNGLELTNRYIKEQSTFKDRLRLYEASGCMRPRFGTTLSDHLSKIIYLSIKDRLSVPRFISVVDERIIHFQLINDDEIQLKKIPKHLRPKSR</sequence>
<evidence type="ECO:0000313" key="7">
    <source>
        <dbReference type="EMBL" id="RNA30899.1"/>
    </source>
</evidence>
<name>A0A3M7S5D9_BRAPC</name>
<evidence type="ECO:0000313" key="8">
    <source>
        <dbReference type="Proteomes" id="UP000276133"/>
    </source>
</evidence>